<dbReference type="Proteomes" id="UP000604046">
    <property type="component" value="Unassembled WGS sequence"/>
</dbReference>
<proteinExistence type="predicted"/>
<reference evidence="1" key="1">
    <citation type="submission" date="2021-02" db="EMBL/GenBank/DDBJ databases">
        <authorList>
            <person name="Dougan E. K."/>
            <person name="Rhodes N."/>
            <person name="Thang M."/>
            <person name="Chan C."/>
        </authorList>
    </citation>
    <scope>NUCLEOTIDE SEQUENCE</scope>
</reference>
<organism evidence="1 2">
    <name type="scientific">Symbiodinium natans</name>
    <dbReference type="NCBI Taxonomy" id="878477"/>
    <lineage>
        <taxon>Eukaryota</taxon>
        <taxon>Sar</taxon>
        <taxon>Alveolata</taxon>
        <taxon>Dinophyceae</taxon>
        <taxon>Suessiales</taxon>
        <taxon>Symbiodiniaceae</taxon>
        <taxon>Symbiodinium</taxon>
    </lineage>
</organism>
<accession>A0A812V1M3</accession>
<comment type="caution">
    <text evidence="1">The sequence shown here is derived from an EMBL/GenBank/DDBJ whole genome shotgun (WGS) entry which is preliminary data.</text>
</comment>
<evidence type="ECO:0000313" key="1">
    <source>
        <dbReference type="EMBL" id="CAE7609108.1"/>
    </source>
</evidence>
<dbReference type="OrthoDB" id="10430344at2759"/>
<keyword evidence="2" id="KW-1185">Reference proteome</keyword>
<sequence length="224" mass="23666">MAMAFPRFVAGLKEVARLYRCVLFDVGTLRVGGEGGWWGPCSAGAIRSASELLARDKRVGVIGGSALRSKVVKAAVCEGGLPAGVAAWTSGELICRSLEGTSQHEATSALPRPAKVFELGIFVKPQRWSDTARRGAPPLEGLSRSGCVKRVESIEDANLCYWDAQEGDKLDHWLEAAVELCADLKVPLLQPKWGAAALDAVAPLAARSAGSVEAVCANMRKPGP</sequence>
<evidence type="ECO:0000313" key="2">
    <source>
        <dbReference type="Proteomes" id="UP000604046"/>
    </source>
</evidence>
<gene>
    <name evidence="1" type="ORF">SNAT2548_LOCUS34624</name>
</gene>
<dbReference type="EMBL" id="CAJNDS010002820">
    <property type="protein sequence ID" value="CAE7609108.1"/>
    <property type="molecule type" value="Genomic_DNA"/>
</dbReference>
<name>A0A812V1M3_9DINO</name>
<protein>
    <submittedName>
        <fullName evidence="1">Uncharacterized protein</fullName>
    </submittedName>
</protein>
<dbReference type="AlphaFoldDB" id="A0A812V1M3"/>